<keyword evidence="2" id="KW-1185">Reference proteome</keyword>
<reference evidence="1 2" key="1">
    <citation type="submission" date="2021-06" db="EMBL/GenBank/DDBJ databases">
        <title>Halomicroarcula sp. a new haloarchaeum isolated from saline soil.</title>
        <authorList>
            <person name="Duran-Viseras A."/>
            <person name="Sanchez-Porro C."/>
            <person name="Ventosa A."/>
        </authorList>
    </citation>
    <scope>NUCLEOTIDE SEQUENCE [LARGE SCALE GENOMIC DNA]</scope>
    <source>
        <strain evidence="1 2">F13</strain>
    </source>
</reference>
<proteinExistence type="predicted"/>
<evidence type="ECO:0000313" key="2">
    <source>
        <dbReference type="Proteomes" id="UP001430377"/>
    </source>
</evidence>
<accession>A0AAW4PPH0</accession>
<sequence>MRDPDPENLRQSEHPAMVEVVGQGGVFAADATLKDNGWLRVKHWDSSVVYLPPRRVDAVKRIMTERREGGPDEPHSVRYIAEDDYLALAKEWTADDTDADAEAAEPVVGDD</sequence>
<name>A0AAW4PPH0_9EURY</name>
<dbReference type="AlphaFoldDB" id="A0AAW4PPH0"/>
<dbReference type="Proteomes" id="UP001430377">
    <property type="component" value="Unassembled WGS sequence"/>
</dbReference>
<evidence type="ECO:0000313" key="1">
    <source>
        <dbReference type="EMBL" id="MBX0322455.1"/>
    </source>
</evidence>
<dbReference type="RefSeq" id="WP_220617455.1">
    <property type="nucleotide sequence ID" value="NZ_RKLR01000002.1"/>
</dbReference>
<protein>
    <submittedName>
        <fullName evidence="1">Uncharacterized protein</fullName>
    </submittedName>
</protein>
<organism evidence="1 2">
    <name type="scientific">Haloarcula rubra</name>
    <dbReference type="NCBI Taxonomy" id="2487747"/>
    <lineage>
        <taxon>Archaea</taxon>
        <taxon>Methanobacteriati</taxon>
        <taxon>Methanobacteriota</taxon>
        <taxon>Stenosarchaea group</taxon>
        <taxon>Halobacteria</taxon>
        <taxon>Halobacteriales</taxon>
        <taxon>Haloarculaceae</taxon>
        <taxon>Haloarcula</taxon>
    </lineage>
</organism>
<gene>
    <name evidence="1" type="ORF">EGH21_05360</name>
</gene>
<comment type="caution">
    <text evidence="1">The sequence shown here is derived from an EMBL/GenBank/DDBJ whole genome shotgun (WGS) entry which is preliminary data.</text>
</comment>
<dbReference type="EMBL" id="RKLR01000002">
    <property type="protein sequence ID" value="MBX0322455.1"/>
    <property type="molecule type" value="Genomic_DNA"/>
</dbReference>